<evidence type="ECO:0000313" key="3">
    <source>
        <dbReference type="Proteomes" id="UP001596408"/>
    </source>
</evidence>
<comment type="caution">
    <text evidence="2">The sequence shown here is derived from an EMBL/GenBank/DDBJ whole genome shotgun (WGS) entry which is preliminary data.</text>
</comment>
<dbReference type="AlphaFoldDB" id="A0ABD5U2K0"/>
<reference evidence="2 3" key="1">
    <citation type="journal article" date="2019" name="Int. J. Syst. Evol. Microbiol.">
        <title>The Global Catalogue of Microorganisms (GCM) 10K type strain sequencing project: providing services to taxonomists for standard genome sequencing and annotation.</title>
        <authorList>
            <consortium name="The Broad Institute Genomics Platform"/>
            <consortium name="The Broad Institute Genome Sequencing Center for Infectious Disease"/>
            <person name="Wu L."/>
            <person name="Ma J."/>
        </authorList>
    </citation>
    <scope>NUCLEOTIDE SEQUENCE [LARGE SCALE GENOMIC DNA]</scope>
    <source>
        <strain evidence="2 3">YIM 94188</strain>
    </source>
</reference>
<name>A0ABD5U2K0_9EURY</name>
<accession>A0ABD5U2K0</accession>
<feature type="domain" description="Halobacterial output" evidence="1">
    <location>
        <begin position="16"/>
        <end position="88"/>
    </location>
</feature>
<dbReference type="Pfam" id="PF18545">
    <property type="entry name" value="HalOD1"/>
    <property type="match status" value="1"/>
</dbReference>
<dbReference type="EMBL" id="JBHSXH010000015">
    <property type="protein sequence ID" value="MFC6827096.1"/>
    <property type="molecule type" value="Genomic_DNA"/>
</dbReference>
<proteinExistence type="predicted"/>
<protein>
    <submittedName>
        <fullName evidence="2">HalOD1 output domain-containing protein</fullName>
    </submittedName>
</protein>
<sequence>MSQCTRDGSTYSLGQDEPLSLTVVRTVADAEGVEPTALRPLYSAVDPDALDSLFESGAGDGLGFAGEVQFQYHGYDVCIHSDGRVTLTRA</sequence>
<dbReference type="RefSeq" id="WP_379699505.1">
    <property type="nucleotide sequence ID" value="NZ_JBHSXH010000015.1"/>
</dbReference>
<evidence type="ECO:0000259" key="1">
    <source>
        <dbReference type="Pfam" id="PF18545"/>
    </source>
</evidence>
<keyword evidence="3" id="KW-1185">Reference proteome</keyword>
<dbReference type="Proteomes" id="UP001596408">
    <property type="component" value="Unassembled WGS sequence"/>
</dbReference>
<organism evidence="2 3">
    <name type="scientific">Halopelagius fulvigenes</name>
    <dbReference type="NCBI Taxonomy" id="1198324"/>
    <lineage>
        <taxon>Archaea</taxon>
        <taxon>Methanobacteriati</taxon>
        <taxon>Methanobacteriota</taxon>
        <taxon>Stenosarchaea group</taxon>
        <taxon>Halobacteria</taxon>
        <taxon>Halobacteriales</taxon>
        <taxon>Haloferacaceae</taxon>
    </lineage>
</organism>
<gene>
    <name evidence="2" type="ORF">ACFQEV_19140</name>
</gene>
<dbReference type="InterPro" id="IPR040624">
    <property type="entry name" value="HalOD1"/>
</dbReference>
<evidence type="ECO:0000313" key="2">
    <source>
        <dbReference type="EMBL" id="MFC6827096.1"/>
    </source>
</evidence>